<dbReference type="PANTHER" id="PTHR34721:SF8">
    <property type="entry name" value="ACTIVIN_RECP DOMAIN-CONTAINING PROTEIN"/>
    <property type="match status" value="1"/>
</dbReference>
<keyword evidence="3" id="KW-1185">Reference proteome</keyword>
<reference evidence="2" key="1">
    <citation type="submission" date="2020-10" db="EMBL/GenBank/DDBJ databases">
        <authorList>
            <person name="Kikuchi T."/>
        </authorList>
    </citation>
    <scope>NUCLEOTIDE SEQUENCE</scope>
    <source>
        <strain evidence="2">NKZ352</strain>
    </source>
</reference>
<feature type="signal peptide" evidence="1">
    <location>
        <begin position="1"/>
        <end position="16"/>
    </location>
</feature>
<keyword evidence="1" id="KW-0732">Signal</keyword>
<name>A0A8S1HEE4_9PELO</name>
<proteinExistence type="predicted"/>
<evidence type="ECO:0000256" key="1">
    <source>
        <dbReference type="SAM" id="SignalP"/>
    </source>
</evidence>
<feature type="chain" id="PRO_5035914900" evidence="1">
    <location>
        <begin position="17"/>
        <end position="168"/>
    </location>
</feature>
<dbReference type="AlphaFoldDB" id="A0A8S1HEE4"/>
<accession>A0A8S1HEE4</accession>
<dbReference type="SUPFAM" id="SSF57302">
    <property type="entry name" value="Snake toxin-like"/>
    <property type="match status" value="1"/>
</dbReference>
<evidence type="ECO:0000313" key="3">
    <source>
        <dbReference type="Proteomes" id="UP000835052"/>
    </source>
</evidence>
<dbReference type="EMBL" id="CAJGYM010000051">
    <property type="protein sequence ID" value="CAD6195086.1"/>
    <property type="molecule type" value="Genomic_DNA"/>
</dbReference>
<dbReference type="PANTHER" id="PTHR34721">
    <property type="entry name" value="PROTEIN CBG09734"/>
    <property type="match status" value="1"/>
</dbReference>
<gene>
    <name evidence="2" type="ORF">CAUJ_LOCUS11005</name>
</gene>
<protein>
    <submittedName>
        <fullName evidence="2">Uncharacterized protein</fullName>
    </submittedName>
</protein>
<dbReference type="InterPro" id="IPR045860">
    <property type="entry name" value="Snake_toxin-like_sf"/>
</dbReference>
<dbReference type="Proteomes" id="UP000835052">
    <property type="component" value="Unassembled WGS sequence"/>
</dbReference>
<evidence type="ECO:0000313" key="2">
    <source>
        <dbReference type="EMBL" id="CAD6195086.1"/>
    </source>
</evidence>
<comment type="caution">
    <text evidence="2">The sequence shown here is derived from an EMBL/GenBank/DDBJ whole genome shotgun (WGS) entry which is preliminary data.</text>
</comment>
<organism evidence="2 3">
    <name type="scientific">Caenorhabditis auriculariae</name>
    <dbReference type="NCBI Taxonomy" id="2777116"/>
    <lineage>
        <taxon>Eukaryota</taxon>
        <taxon>Metazoa</taxon>
        <taxon>Ecdysozoa</taxon>
        <taxon>Nematoda</taxon>
        <taxon>Chromadorea</taxon>
        <taxon>Rhabditida</taxon>
        <taxon>Rhabditina</taxon>
        <taxon>Rhabditomorpha</taxon>
        <taxon>Rhabditoidea</taxon>
        <taxon>Rhabditidae</taxon>
        <taxon>Peloderinae</taxon>
        <taxon>Caenorhabditis</taxon>
    </lineage>
</organism>
<sequence length="168" mass="18368">MKRTVILFTSFAMASAAIQCWSGQQTYPAGKRTVPSNMQPFSSALCNDADFCYDSYVKRNHDGDDSYTVTKSCGEPGKCFETGCHGPGDEKICCCAGDLCNSSNGIKLSFAGILIILSFDRPFYGRVGPQSIPKNKNFCHRSVRSAVLADRDANTNHQFTIWPVANSL</sequence>
<dbReference type="OrthoDB" id="5800660at2759"/>